<reference evidence="1" key="1">
    <citation type="journal article" date="2019" name="bioRxiv">
        <title>The Genome of the Zebra Mussel, Dreissena polymorpha: A Resource for Invasive Species Research.</title>
        <authorList>
            <person name="McCartney M.A."/>
            <person name="Auch B."/>
            <person name="Kono T."/>
            <person name="Mallez S."/>
            <person name="Zhang Y."/>
            <person name="Obille A."/>
            <person name="Becker A."/>
            <person name="Abrahante J.E."/>
            <person name="Garbe J."/>
            <person name="Badalamenti J.P."/>
            <person name="Herman A."/>
            <person name="Mangelson H."/>
            <person name="Liachko I."/>
            <person name="Sullivan S."/>
            <person name="Sone E.D."/>
            <person name="Koren S."/>
            <person name="Silverstein K.A.T."/>
            <person name="Beckman K.B."/>
            <person name="Gohl D.M."/>
        </authorList>
    </citation>
    <scope>NUCLEOTIDE SEQUENCE</scope>
    <source>
        <strain evidence="1">Duluth1</strain>
        <tissue evidence="1">Whole animal</tissue>
    </source>
</reference>
<comment type="caution">
    <text evidence="1">The sequence shown here is derived from an EMBL/GenBank/DDBJ whole genome shotgun (WGS) entry which is preliminary data.</text>
</comment>
<protein>
    <submittedName>
        <fullName evidence="1">Uncharacterized protein</fullName>
    </submittedName>
</protein>
<sequence>MTSFSPAPVGVTPPYEAKHYTGYHVEFHWLAPVSTSGMMTKFVLKAYNLDNTTLDPVEALFTNTSKREGSCLRLFSLYPFSLRYPFP</sequence>
<organism evidence="1 2">
    <name type="scientific">Dreissena polymorpha</name>
    <name type="common">Zebra mussel</name>
    <name type="synonym">Mytilus polymorpha</name>
    <dbReference type="NCBI Taxonomy" id="45954"/>
    <lineage>
        <taxon>Eukaryota</taxon>
        <taxon>Metazoa</taxon>
        <taxon>Spiralia</taxon>
        <taxon>Lophotrochozoa</taxon>
        <taxon>Mollusca</taxon>
        <taxon>Bivalvia</taxon>
        <taxon>Autobranchia</taxon>
        <taxon>Heteroconchia</taxon>
        <taxon>Euheterodonta</taxon>
        <taxon>Imparidentia</taxon>
        <taxon>Neoheterodontei</taxon>
        <taxon>Myida</taxon>
        <taxon>Dreissenoidea</taxon>
        <taxon>Dreissenidae</taxon>
        <taxon>Dreissena</taxon>
    </lineage>
</organism>
<proteinExistence type="predicted"/>
<dbReference type="AlphaFoldDB" id="A0A9D4QX15"/>
<name>A0A9D4QX15_DREPO</name>
<evidence type="ECO:0000313" key="1">
    <source>
        <dbReference type="EMBL" id="KAH3846704.1"/>
    </source>
</evidence>
<keyword evidence="2" id="KW-1185">Reference proteome</keyword>
<dbReference type="Proteomes" id="UP000828390">
    <property type="component" value="Unassembled WGS sequence"/>
</dbReference>
<dbReference type="EMBL" id="JAIWYP010000003">
    <property type="protein sequence ID" value="KAH3846704.1"/>
    <property type="molecule type" value="Genomic_DNA"/>
</dbReference>
<accession>A0A9D4QX15</accession>
<evidence type="ECO:0000313" key="2">
    <source>
        <dbReference type="Proteomes" id="UP000828390"/>
    </source>
</evidence>
<gene>
    <name evidence="1" type="ORF">DPMN_089006</name>
</gene>
<reference evidence="1" key="2">
    <citation type="submission" date="2020-11" db="EMBL/GenBank/DDBJ databases">
        <authorList>
            <person name="McCartney M.A."/>
            <person name="Auch B."/>
            <person name="Kono T."/>
            <person name="Mallez S."/>
            <person name="Becker A."/>
            <person name="Gohl D.M."/>
            <person name="Silverstein K.A.T."/>
            <person name="Koren S."/>
            <person name="Bechman K.B."/>
            <person name="Herman A."/>
            <person name="Abrahante J.E."/>
            <person name="Garbe J."/>
        </authorList>
    </citation>
    <scope>NUCLEOTIDE SEQUENCE</scope>
    <source>
        <strain evidence="1">Duluth1</strain>
        <tissue evidence="1">Whole animal</tissue>
    </source>
</reference>